<dbReference type="EMBL" id="NNAY01003062">
    <property type="protein sequence ID" value="OXU20038.1"/>
    <property type="molecule type" value="Genomic_DNA"/>
</dbReference>
<organism evidence="2 3">
    <name type="scientific">Trichomalopsis sarcophagae</name>
    <dbReference type="NCBI Taxonomy" id="543379"/>
    <lineage>
        <taxon>Eukaryota</taxon>
        <taxon>Metazoa</taxon>
        <taxon>Ecdysozoa</taxon>
        <taxon>Arthropoda</taxon>
        <taxon>Hexapoda</taxon>
        <taxon>Insecta</taxon>
        <taxon>Pterygota</taxon>
        <taxon>Neoptera</taxon>
        <taxon>Endopterygota</taxon>
        <taxon>Hymenoptera</taxon>
        <taxon>Apocrita</taxon>
        <taxon>Proctotrupomorpha</taxon>
        <taxon>Chalcidoidea</taxon>
        <taxon>Pteromalidae</taxon>
        <taxon>Pteromalinae</taxon>
        <taxon>Trichomalopsis</taxon>
    </lineage>
</organism>
<evidence type="ECO:0000256" key="1">
    <source>
        <dbReference type="SAM" id="MobiDB-lite"/>
    </source>
</evidence>
<gene>
    <name evidence="2" type="ORF">TSAR_011594</name>
</gene>
<reference evidence="2 3" key="1">
    <citation type="journal article" date="2017" name="Curr. Biol.">
        <title>The Evolution of Venom by Co-option of Single-Copy Genes.</title>
        <authorList>
            <person name="Martinson E.O."/>
            <person name="Mrinalini"/>
            <person name="Kelkar Y.D."/>
            <person name="Chang C.H."/>
            <person name="Werren J.H."/>
        </authorList>
    </citation>
    <scope>NUCLEOTIDE SEQUENCE [LARGE SCALE GENOMIC DNA]</scope>
    <source>
        <strain evidence="2 3">Alberta</strain>
        <tissue evidence="2">Whole body</tissue>
    </source>
</reference>
<accession>A0A232ENX6</accession>
<evidence type="ECO:0000313" key="2">
    <source>
        <dbReference type="EMBL" id="OXU20038.1"/>
    </source>
</evidence>
<protein>
    <submittedName>
        <fullName evidence="2">Uncharacterized protein</fullName>
    </submittedName>
</protein>
<proteinExistence type="predicted"/>
<feature type="compositionally biased region" description="Polar residues" evidence="1">
    <location>
        <begin position="72"/>
        <end position="81"/>
    </location>
</feature>
<feature type="non-terminal residue" evidence="2">
    <location>
        <position position="1"/>
    </location>
</feature>
<evidence type="ECO:0000313" key="3">
    <source>
        <dbReference type="Proteomes" id="UP000215335"/>
    </source>
</evidence>
<comment type="caution">
    <text evidence="2">The sequence shown here is derived from an EMBL/GenBank/DDBJ whole genome shotgun (WGS) entry which is preliminary data.</text>
</comment>
<name>A0A232ENX6_9HYME</name>
<dbReference type="Proteomes" id="UP000215335">
    <property type="component" value="Unassembled WGS sequence"/>
</dbReference>
<feature type="region of interest" description="Disordered" evidence="1">
    <location>
        <begin position="43"/>
        <end position="81"/>
    </location>
</feature>
<sequence>ERPVARIYSLKNPTSVKSNIPRIQENNVTRSVIYKDEIMGGFRDMSEHKRTPTARGTSSACPPLWNHHKNTSDNNENEFYQKPSNFRFTPILKKGF</sequence>
<dbReference type="AlphaFoldDB" id="A0A232ENX6"/>
<keyword evidence="3" id="KW-1185">Reference proteome</keyword>